<evidence type="ECO:0000256" key="8">
    <source>
        <dbReference type="ARBA" id="ARBA00022989"/>
    </source>
</evidence>
<keyword evidence="9 11" id="KW-0482">Metalloprotease</keyword>
<feature type="region of interest" description="Disordered" evidence="12">
    <location>
        <begin position="80"/>
        <end position="102"/>
    </location>
</feature>
<dbReference type="CDD" id="cd06163">
    <property type="entry name" value="S2P-M50_PDZ_RseP-like"/>
    <property type="match status" value="1"/>
</dbReference>
<dbReference type="eggNOG" id="COG0750">
    <property type="taxonomic scope" value="Bacteria"/>
</dbReference>
<dbReference type="EC" id="3.4.24.-" evidence="11"/>
<evidence type="ECO:0000256" key="5">
    <source>
        <dbReference type="ARBA" id="ARBA00022692"/>
    </source>
</evidence>
<reference evidence="14 15" key="1">
    <citation type="journal article" date="2009" name="Appl. Environ. Microbiol.">
        <title>Three genomes from the phylum Acidobacteria provide insight into the lifestyles of these microorganisms in soils.</title>
        <authorList>
            <person name="Ward N.L."/>
            <person name="Challacombe J.F."/>
            <person name="Janssen P.H."/>
            <person name="Henrissat B."/>
            <person name="Coutinho P.M."/>
            <person name="Wu M."/>
            <person name="Xie G."/>
            <person name="Haft D.H."/>
            <person name="Sait M."/>
            <person name="Badger J."/>
            <person name="Barabote R.D."/>
            <person name="Bradley B."/>
            <person name="Brettin T.S."/>
            <person name="Brinkac L.M."/>
            <person name="Bruce D."/>
            <person name="Creasy T."/>
            <person name="Daugherty S.C."/>
            <person name="Davidsen T.M."/>
            <person name="DeBoy R.T."/>
            <person name="Detter J.C."/>
            <person name="Dodson R.J."/>
            <person name="Durkin A.S."/>
            <person name="Ganapathy A."/>
            <person name="Gwinn-Giglio M."/>
            <person name="Han C.S."/>
            <person name="Khouri H."/>
            <person name="Kiss H."/>
            <person name="Kothari S.P."/>
            <person name="Madupu R."/>
            <person name="Nelson K.E."/>
            <person name="Nelson W.C."/>
            <person name="Paulsen I."/>
            <person name="Penn K."/>
            <person name="Ren Q."/>
            <person name="Rosovitz M.J."/>
            <person name="Selengut J.D."/>
            <person name="Shrivastava S."/>
            <person name="Sullivan S.A."/>
            <person name="Tapia R."/>
            <person name="Thompson L.S."/>
            <person name="Watkins K.L."/>
            <person name="Yang Q."/>
            <person name="Yu C."/>
            <person name="Zafar N."/>
            <person name="Zhou L."/>
            <person name="Kuske C.R."/>
        </authorList>
    </citation>
    <scope>NUCLEOTIDE SEQUENCE [LARGE SCALE GENOMIC DNA]</scope>
    <source>
        <strain evidence="15">ATCC 51196 / DSM 11244 / BCRC 80197 / JCM 7670 / NBRC 15755 / NCIMB 13165 / 161</strain>
    </source>
</reference>
<dbReference type="Pfam" id="PF17820">
    <property type="entry name" value="PDZ_6"/>
    <property type="match status" value="1"/>
</dbReference>
<comment type="subcellular location">
    <subcellularLocation>
        <location evidence="2">Membrane</location>
        <topology evidence="2">Multi-pass membrane protein</topology>
    </subcellularLocation>
</comment>
<evidence type="ECO:0000313" key="15">
    <source>
        <dbReference type="Proteomes" id="UP000002207"/>
    </source>
</evidence>
<evidence type="ECO:0000313" key="14">
    <source>
        <dbReference type="EMBL" id="ACO34471.1"/>
    </source>
</evidence>
<evidence type="ECO:0000256" key="2">
    <source>
        <dbReference type="ARBA" id="ARBA00004141"/>
    </source>
</evidence>
<dbReference type="GO" id="GO:0046872">
    <property type="term" value="F:metal ion binding"/>
    <property type="evidence" value="ECO:0007669"/>
    <property type="project" value="UniProtKB-KW"/>
</dbReference>
<dbReference type="STRING" id="240015.ACP_1611"/>
<comment type="cofactor">
    <cofactor evidence="1 11">
        <name>Zn(2+)</name>
        <dbReference type="ChEBI" id="CHEBI:29105"/>
    </cofactor>
</comment>
<keyword evidence="5 11" id="KW-0812">Transmembrane</keyword>
<evidence type="ECO:0000256" key="4">
    <source>
        <dbReference type="ARBA" id="ARBA00022670"/>
    </source>
</evidence>
<proteinExistence type="inferred from homology"/>
<feature type="transmembrane region" description="Helical" evidence="11">
    <location>
        <begin position="6"/>
        <end position="29"/>
    </location>
</feature>
<feature type="transmembrane region" description="Helical" evidence="11">
    <location>
        <begin position="411"/>
        <end position="431"/>
    </location>
</feature>
<evidence type="ECO:0000256" key="6">
    <source>
        <dbReference type="ARBA" id="ARBA00022801"/>
    </source>
</evidence>
<evidence type="ECO:0000256" key="1">
    <source>
        <dbReference type="ARBA" id="ARBA00001947"/>
    </source>
</evidence>
<keyword evidence="10 11" id="KW-0472">Membrane</keyword>
<feature type="domain" description="PDZ" evidence="13">
    <location>
        <begin position="215"/>
        <end position="276"/>
    </location>
</feature>
<protein>
    <recommendedName>
        <fullName evidence="11">Zinc metalloprotease</fullName>
        <ecNumber evidence="11">3.4.24.-</ecNumber>
    </recommendedName>
</protein>
<dbReference type="InterPro" id="IPR041489">
    <property type="entry name" value="PDZ_6"/>
</dbReference>
<keyword evidence="6 11" id="KW-0378">Hydrolase</keyword>
<dbReference type="CDD" id="cd23081">
    <property type="entry name" value="cpPDZ_EcRseP-like"/>
    <property type="match status" value="1"/>
</dbReference>
<evidence type="ECO:0000259" key="13">
    <source>
        <dbReference type="PROSITE" id="PS50106"/>
    </source>
</evidence>
<dbReference type="SMART" id="SM00228">
    <property type="entry name" value="PDZ"/>
    <property type="match status" value="2"/>
</dbReference>
<evidence type="ECO:0000256" key="12">
    <source>
        <dbReference type="SAM" id="MobiDB-lite"/>
    </source>
</evidence>
<keyword evidence="11" id="KW-0479">Metal-binding</keyword>
<evidence type="ECO:0000256" key="7">
    <source>
        <dbReference type="ARBA" id="ARBA00022833"/>
    </source>
</evidence>
<keyword evidence="15" id="KW-1185">Reference proteome</keyword>
<keyword evidence="8 11" id="KW-1133">Transmembrane helix</keyword>
<evidence type="ECO:0000256" key="11">
    <source>
        <dbReference type="RuleBase" id="RU362031"/>
    </source>
</evidence>
<organism evidence="14 15">
    <name type="scientific">Acidobacterium capsulatum (strain ATCC 51196 / DSM 11244 / BCRC 80197 / JCM 7670 / NBRC 15755 / NCIMB 13165 / 161)</name>
    <dbReference type="NCBI Taxonomy" id="240015"/>
    <lineage>
        <taxon>Bacteria</taxon>
        <taxon>Pseudomonadati</taxon>
        <taxon>Acidobacteriota</taxon>
        <taxon>Terriglobia</taxon>
        <taxon>Terriglobales</taxon>
        <taxon>Acidobacteriaceae</taxon>
        <taxon>Acidobacterium</taxon>
    </lineage>
</organism>
<dbReference type="Pfam" id="PF02163">
    <property type="entry name" value="Peptidase_M50"/>
    <property type="match status" value="1"/>
</dbReference>
<dbReference type="PANTHER" id="PTHR42837:SF2">
    <property type="entry name" value="MEMBRANE METALLOPROTEASE ARASP2, CHLOROPLASTIC-RELATED"/>
    <property type="match status" value="1"/>
</dbReference>
<dbReference type="PANTHER" id="PTHR42837">
    <property type="entry name" value="REGULATOR OF SIGMA-E PROTEASE RSEP"/>
    <property type="match status" value="1"/>
</dbReference>
<dbReference type="SUPFAM" id="SSF50156">
    <property type="entry name" value="PDZ domain-like"/>
    <property type="match status" value="2"/>
</dbReference>
<keyword evidence="4" id="KW-0645">Protease</keyword>
<name>C1F757_ACIC5</name>
<evidence type="ECO:0000256" key="10">
    <source>
        <dbReference type="ARBA" id="ARBA00023136"/>
    </source>
</evidence>
<gene>
    <name evidence="14" type="ordered locus">ACP_1611</name>
</gene>
<evidence type="ECO:0000256" key="3">
    <source>
        <dbReference type="ARBA" id="ARBA00007931"/>
    </source>
</evidence>
<dbReference type="Proteomes" id="UP000002207">
    <property type="component" value="Chromosome"/>
</dbReference>
<keyword evidence="7 11" id="KW-0862">Zinc</keyword>
<dbReference type="KEGG" id="aca:ACP_1611"/>
<dbReference type="InterPro" id="IPR004387">
    <property type="entry name" value="Pept_M50_Zn"/>
</dbReference>
<comment type="similarity">
    <text evidence="3 11">Belongs to the peptidase M50B family.</text>
</comment>
<sequence length="474" mass="51763">MPFFLTATVSMLIVLGIMVLVHELGHFIAAKAFGVRVEVFSIGFGTRLFGFRRGDTDYRVCLLPLGGYVKMAGELGGDGTVPLNTGNKTGKDEDGPRVLDPGDLNSKPRWQRIIIALAGPVANFLLAFGLMTGLYMMHNEVDRYLSEPAVIDVVKANSAAARAGLEAGDKILQFDVAHDPTWQQVRIRAALDANSTIPVTVERTVNGKSEDVSTHLFIADPTKGQDFSLDEVGLIPRMQNGPMKVTDIVPGFPAAKAGLKPGDKVAALNGVPLHSVMAVIAWLQQQHGQPVTMTILRDGQTQQLTVTPKWGDDGSGQMGYRLGFGVAQPPYNIEQMPFFAALRQSAVINAHYSGYILDVLHRLVTHKTGLQQLSGPIGIARETGEAVQMPGWQPLINLMALISLNLGIMNLLPFPILDGGMITFLVIEEILRHDLKIEIKERIYQVAFVVLILFFAFVMFNDVSKLNLFSKLKP</sequence>
<dbReference type="GO" id="GO:0004222">
    <property type="term" value="F:metalloendopeptidase activity"/>
    <property type="evidence" value="ECO:0007669"/>
    <property type="project" value="InterPro"/>
</dbReference>
<dbReference type="InParanoid" id="C1F757"/>
<dbReference type="Gene3D" id="2.30.42.10">
    <property type="match status" value="2"/>
</dbReference>
<dbReference type="InterPro" id="IPR008915">
    <property type="entry name" value="Peptidase_M50"/>
</dbReference>
<dbReference type="HOGENOM" id="CLU_025778_1_0_0"/>
<dbReference type="RefSeq" id="WP_015896737.1">
    <property type="nucleotide sequence ID" value="NC_012483.1"/>
</dbReference>
<feature type="transmembrane region" description="Helical" evidence="11">
    <location>
        <begin position="443"/>
        <end position="460"/>
    </location>
</feature>
<dbReference type="PROSITE" id="PS50106">
    <property type="entry name" value="PDZ"/>
    <property type="match status" value="1"/>
</dbReference>
<dbReference type="NCBIfam" id="TIGR00054">
    <property type="entry name" value="RIP metalloprotease RseP"/>
    <property type="match status" value="1"/>
</dbReference>
<evidence type="ECO:0000256" key="9">
    <source>
        <dbReference type="ARBA" id="ARBA00023049"/>
    </source>
</evidence>
<feature type="transmembrane region" description="Helical" evidence="11">
    <location>
        <begin position="113"/>
        <end position="137"/>
    </location>
</feature>
<dbReference type="OrthoDB" id="9782003at2"/>
<dbReference type="InterPro" id="IPR001478">
    <property type="entry name" value="PDZ"/>
</dbReference>
<dbReference type="EMBL" id="CP001472">
    <property type="protein sequence ID" value="ACO34471.1"/>
    <property type="molecule type" value="Genomic_DNA"/>
</dbReference>
<dbReference type="AlphaFoldDB" id="C1F757"/>
<dbReference type="GO" id="GO:0006508">
    <property type="term" value="P:proteolysis"/>
    <property type="evidence" value="ECO:0007669"/>
    <property type="project" value="UniProtKB-KW"/>
</dbReference>
<accession>C1F757</accession>
<dbReference type="InterPro" id="IPR036034">
    <property type="entry name" value="PDZ_sf"/>
</dbReference>
<dbReference type="GO" id="GO:0016020">
    <property type="term" value="C:membrane"/>
    <property type="evidence" value="ECO:0007669"/>
    <property type="project" value="UniProtKB-SubCell"/>
</dbReference>
<dbReference type="FunCoup" id="C1F757">
    <property type="interactions" value="408"/>
</dbReference>